<dbReference type="EC" id="2.8.1.13" evidence="3 14"/>
<evidence type="ECO:0000256" key="3">
    <source>
        <dbReference type="ARBA" id="ARBA00011949"/>
    </source>
</evidence>
<dbReference type="GO" id="GO:0032259">
    <property type="term" value="P:methylation"/>
    <property type="evidence" value="ECO:0007669"/>
    <property type="project" value="UniProtKB-KW"/>
</dbReference>
<gene>
    <name evidence="14" type="primary">mnmA</name>
    <name evidence="17" type="ORF">BECKDK2373B_GA0170837_11547</name>
</gene>
<dbReference type="Gene3D" id="2.40.30.10">
    <property type="entry name" value="Translation factors"/>
    <property type="match status" value="1"/>
</dbReference>
<dbReference type="GO" id="GO:0005524">
    <property type="term" value="F:ATP binding"/>
    <property type="evidence" value="ECO:0007669"/>
    <property type="project" value="UniProtKB-KW"/>
</dbReference>
<keyword evidence="11 14" id="KW-0694">RNA-binding</keyword>
<dbReference type="GO" id="GO:0008168">
    <property type="term" value="F:methyltransferase activity"/>
    <property type="evidence" value="ECO:0007669"/>
    <property type="project" value="UniProtKB-KW"/>
</dbReference>
<evidence type="ECO:0000256" key="4">
    <source>
        <dbReference type="ARBA" id="ARBA00013805"/>
    </source>
</evidence>
<evidence type="ECO:0000256" key="7">
    <source>
        <dbReference type="ARBA" id="ARBA00022679"/>
    </source>
</evidence>
<evidence type="ECO:0000256" key="2">
    <source>
        <dbReference type="ARBA" id="ARBA00006191"/>
    </source>
</evidence>
<keyword evidence="7 14" id="KW-0808">Transferase</keyword>
<keyword evidence="8 14" id="KW-0819">tRNA processing</keyword>
<dbReference type="SUPFAM" id="SSF52402">
    <property type="entry name" value="Adenine nucleotide alpha hydrolases-like"/>
    <property type="match status" value="1"/>
</dbReference>
<keyword evidence="9 14" id="KW-0547">Nucleotide-binding</keyword>
<dbReference type="Gene3D" id="2.30.30.280">
    <property type="entry name" value="Adenine nucleotide alpha hydrolases-like domains"/>
    <property type="match status" value="1"/>
</dbReference>
<dbReference type="GO" id="GO:0000049">
    <property type="term" value="F:tRNA binding"/>
    <property type="evidence" value="ECO:0007669"/>
    <property type="project" value="UniProtKB-KW"/>
</dbReference>
<feature type="site" description="Interaction with tRNA" evidence="14">
    <location>
        <position position="132"/>
    </location>
</feature>
<dbReference type="GO" id="GO:0005737">
    <property type="term" value="C:cytoplasm"/>
    <property type="evidence" value="ECO:0007669"/>
    <property type="project" value="UniProtKB-SubCell"/>
</dbReference>
<comment type="function">
    <text evidence="14">Catalyzes the 2-thiolation of uridine at the wobble position (U34) of tRNA, leading to the formation of s(2)U34.</text>
</comment>
<organism evidence="17">
    <name type="scientific">Candidatus Kentrum sp. DK</name>
    <dbReference type="NCBI Taxonomy" id="2126562"/>
    <lineage>
        <taxon>Bacteria</taxon>
        <taxon>Pseudomonadati</taxon>
        <taxon>Pseudomonadota</taxon>
        <taxon>Gammaproteobacteria</taxon>
        <taxon>Candidatus Kentrum</taxon>
    </lineage>
</organism>
<dbReference type="InterPro" id="IPR014729">
    <property type="entry name" value="Rossmann-like_a/b/a_fold"/>
</dbReference>
<evidence type="ECO:0000259" key="16">
    <source>
        <dbReference type="Pfam" id="PF20259"/>
    </source>
</evidence>
<keyword evidence="5 14" id="KW-0963">Cytoplasm</keyword>
<evidence type="ECO:0000256" key="14">
    <source>
        <dbReference type="HAMAP-Rule" id="MF_00144"/>
    </source>
</evidence>
<dbReference type="Pfam" id="PF03054">
    <property type="entry name" value="tRNA_Me_trans"/>
    <property type="match status" value="1"/>
</dbReference>
<feature type="binding site" evidence="14">
    <location>
        <position position="131"/>
    </location>
    <ligand>
        <name>ATP</name>
        <dbReference type="ChEBI" id="CHEBI:30616"/>
    </ligand>
</feature>
<dbReference type="HAMAP" id="MF_00144">
    <property type="entry name" value="tRNA_thiouridyl_MnmA"/>
    <property type="match status" value="1"/>
</dbReference>
<dbReference type="FunFam" id="2.30.30.280:FF:000001">
    <property type="entry name" value="tRNA-specific 2-thiouridylase MnmA"/>
    <property type="match status" value="1"/>
</dbReference>
<dbReference type="EMBL" id="CAADEX010000154">
    <property type="protein sequence ID" value="VFJ65846.1"/>
    <property type="molecule type" value="Genomic_DNA"/>
</dbReference>
<proteinExistence type="inferred from homology"/>
<dbReference type="PANTHER" id="PTHR11933:SF5">
    <property type="entry name" value="MITOCHONDRIAL TRNA-SPECIFIC 2-THIOURIDYLASE 1"/>
    <property type="match status" value="1"/>
</dbReference>
<dbReference type="PANTHER" id="PTHR11933">
    <property type="entry name" value="TRNA 5-METHYLAMINOMETHYL-2-THIOURIDYLATE -METHYLTRANSFERASE"/>
    <property type="match status" value="1"/>
</dbReference>
<keyword evidence="17" id="KW-0489">Methyltransferase</keyword>
<dbReference type="InterPro" id="IPR023382">
    <property type="entry name" value="MnmA-like_central_sf"/>
</dbReference>
<feature type="active site" description="Nucleophile" evidence="14">
    <location>
        <position position="107"/>
    </location>
</feature>
<dbReference type="Pfam" id="PF20259">
    <property type="entry name" value="tRNA_Me_trans_M"/>
    <property type="match status" value="1"/>
</dbReference>
<evidence type="ECO:0000259" key="15">
    <source>
        <dbReference type="Pfam" id="PF20258"/>
    </source>
</evidence>
<keyword evidence="10 14" id="KW-0067">ATP-binding</keyword>
<comment type="subcellular location">
    <subcellularLocation>
        <location evidence="1 14">Cytoplasm</location>
    </subcellularLocation>
</comment>
<dbReference type="InterPro" id="IPR046884">
    <property type="entry name" value="MnmA-like_central"/>
</dbReference>
<dbReference type="CDD" id="cd01998">
    <property type="entry name" value="MnmA_TRMU-like"/>
    <property type="match status" value="1"/>
</dbReference>
<feature type="region of interest" description="Interaction with tRNA" evidence="14">
    <location>
        <begin position="153"/>
        <end position="155"/>
    </location>
</feature>
<feature type="domain" description="tRNA-specific 2-thiouridylase MnmA-like central" evidence="16">
    <location>
        <begin position="211"/>
        <end position="279"/>
    </location>
</feature>
<dbReference type="FunFam" id="2.40.30.10:FF:000023">
    <property type="entry name" value="tRNA-specific 2-thiouridylase MnmA"/>
    <property type="match status" value="1"/>
</dbReference>
<keyword evidence="12" id="KW-1015">Disulfide bond</keyword>
<protein>
    <recommendedName>
        <fullName evidence="4 14">tRNA-specific 2-thiouridylase MnmA</fullName>
        <ecNumber evidence="3 14">2.8.1.13</ecNumber>
    </recommendedName>
</protein>
<feature type="binding site" evidence="14">
    <location>
        <position position="42"/>
    </location>
    <ligand>
        <name>ATP</name>
        <dbReference type="ChEBI" id="CHEBI:30616"/>
    </ligand>
</feature>
<dbReference type="AlphaFoldDB" id="A0A450TFB2"/>
<dbReference type="InterPro" id="IPR004506">
    <property type="entry name" value="MnmA-like"/>
</dbReference>
<evidence type="ECO:0000256" key="9">
    <source>
        <dbReference type="ARBA" id="ARBA00022741"/>
    </source>
</evidence>
<evidence type="ECO:0000256" key="8">
    <source>
        <dbReference type="ARBA" id="ARBA00022694"/>
    </source>
</evidence>
<feature type="site" description="Interaction with tRNA" evidence="14">
    <location>
        <position position="348"/>
    </location>
</feature>
<dbReference type="GO" id="GO:0103016">
    <property type="term" value="F:tRNA-uridine 2-sulfurtransferase activity"/>
    <property type="evidence" value="ECO:0007669"/>
    <property type="project" value="UniProtKB-EC"/>
</dbReference>
<dbReference type="Gene3D" id="3.40.50.620">
    <property type="entry name" value="HUPs"/>
    <property type="match status" value="1"/>
</dbReference>
<evidence type="ECO:0000256" key="1">
    <source>
        <dbReference type="ARBA" id="ARBA00004496"/>
    </source>
</evidence>
<comment type="catalytic activity">
    <reaction evidence="13 14">
        <text>S-sulfanyl-L-cysteinyl-[protein] + uridine(34) in tRNA + AH2 + ATP = 2-thiouridine(34) in tRNA + L-cysteinyl-[protein] + A + AMP + diphosphate + H(+)</text>
        <dbReference type="Rhea" id="RHEA:47032"/>
        <dbReference type="Rhea" id="RHEA-COMP:10131"/>
        <dbReference type="Rhea" id="RHEA-COMP:11726"/>
        <dbReference type="Rhea" id="RHEA-COMP:11727"/>
        <dbReference type="Rhea" id="RHEA-COMP:11728"/>
        <dbReference type="ChEBI" id="CHEBI:13193"/>
        <dbReference type="ChEBI" id="CHEBI:15378"/>
        <dbReference type="ChEBI" id="CHEBI:17499"/>
        <dbReference type="ChEBI" id="CHEBI:29950"/>
        <dbReference type="ChEBI" id="CHEBI:30616"/>
        <dbReference type="ChEBI" id="CHEBI:33019"/>
        <dbReference type="ChEBI" id="CHEBI:61963"/>
        <dbReference type="ChEBI" id="CHEBI:65315"/>
        <dbReference type="ChEBI" id="CHEBI:87170"/>
        <dbReference type="ChEBI" id="CHEBI:456215"/>
        <dbReference type="EC" id="2.8.1.13"/>
    </reaction>
</comment>
<sequence length="368" mass="40928">MESVVQASGNAPVIAGLSGGVDSAVSAFLLRERGCDVRGLFMKNWEEDDTEGYCAAARDLADAERVCERLDIPLHTVNFSTEYWDGVFQHFLAELREGHTPNPDILCNQKIKFQAFFEHALRLGGGYIATGHYANVVRGETGSHLHKGADPDKDQSYFLYALGQAPLAKTLFPVGGLLKSQVRRIARDARLPVHDKKDSTGICFIGERPFKEFIGRYIEPCPGDMESPDGKRIGRHDGLAFYTLGQRQGLGIGGRRDAGSEPWYVVGKDTARNVLVVAQGREHPMLYRQTLMAEQLHWIAGVSPQFPLRCHAKIRYRQQERPCEVTAMGNGLCHVRFDEPQWAVTPGQSVVFYRNDECLGGGIIRIDP</sequence>
<dbReference type="NCBIfam" id="NF001138">
    <property type="entry name" value="PRK00143.1"/>
    <property type="match status" value="1"/>
</dbReference>
<feature type="active site" description="Cysteine persulfide intermediate" evidence="14">
    <location>
        <position position="203"/>
    </location>
</feature>
<evidence type="ECO:0000256" key="6">
    <source>
        <dbReference type="ARBA" id="ARBA00022555"/>
    </source>
</evidence>
<dbReference type="FunFam" id="3.40.50.620:FF:000004">
    <property type="entry name" value="tRNA-specific 2-thiouridylase MnmA"/>
    <property type="match status" value="1"/>
</dbReference>
<feature type="region of interest" description="Interaction with tRNA" evidence="14">
    <location>
        <begin position="315"/>
        <end position="316"/>
    </location>
</feature>
<name>A0A450TFB2_9GAMM</name>
<feature type="domain" description="tRNA-specific 2-thiouridylase MnmA-like C-terminal" evidence="15">
    <location>
        <begin position="289"/>
        <end position="364"/>
    </location>
</feature>
<dbReference type="InterPro" id="IPR046885">
    <property type="entry name" value="MnmA-like_C"/>
</dbReference>
<comment type="caution">
    <text evidence="14">Lacks conserved residue(s) required for the propagation of feature annotation.</text>
</comment>
<comment type="similarity">
    <text evidence="2 14">Belongs to the MnmA/TRMU family.</text>
</comment>
<keyword evidence="6 14" id="KW-0820">tRNA-binding</keyword>
<evidence type="ECO:0000256" key="5">
    <source>
        <dbReference type="ARBA" id="ARBA00022490"/>
    </source>
</evidence>
<accession>A0A450TFB2</accession>
<evidence type="ECO:0000256" key="10">
    <source>
        <dbReference type="ARBA" id="ARBA00022840"/>
    </source>
</evidence>
<evidence type="ECO:0000256" key="13">
    <source>
        <dbReference type="ARBA" id="ARBA00051542"/>
    </source>
</evidence>
<reference evidence="17" key="1">
    <citation type="submission" date="2019-02" db="EMBL/GenBank/DDBJ databases">
        <authorList>
            <person name="Gruber-Vodicka R. H."/>
            <person name="Seah K. B. B."/>
        </authorList>
    </citation>
    <scope>NUCLEOTIDE SEQUENCE</scope>
    <source>
        <strain evidence="17">BECK_DK47</strain>
    </source>
</reference>
<dbReference type="NCBIfam" id="TIGR00420">
    <property type="entry name" value="trmU"/>
    <property type="match status" value="1"/>
</dbReference>
<dbReference type="Pfam" id="PF20258">
    <property type="entry name" value="tRNA_Me_trans_C"/>
    <property type="match status" value="1"/>
</dbReference>
<feature type="binding site" evidence="14">
    <location>
        <begin position="16"/>
        <end position="23"/>
    </location>
    <ligand>
        <name>ATP</name>
        <dbReference type="ChEBI" id="CHEBI:30616"/>
    </ligand>
</feature>
<feature type="region of interest" description="Interaction with target base in tRNA" evidence="14">
    <location>
        <begin position="102"/>
        <end position="104"/>
    </location>
</feature>
<evidence type="ECO:0000256" key="12">
    <source>
        <dbReference type="ARBA" id="ARBA00023157"/>
    </source>
</evidence>
<evidence type="ECO:0000313" key="17">
    <source>
        <dbReference type="EMBL" id="VFJ65846.1"/>
    </source>
</evidence>
<dbReference type="GO" id="GO:0002143">
    <property type="term" value="P:tRNA wobble position uridine thiolation"/>
    <property type="evidence" value="ECO:0007669"/>
    <property type="project" value="TreeGrafter"/>
</dbReference>
<evidence type="ECO:0000256" key="11">
    <source>
        <dbReference type="ARBA" id="ARBA00022884"/>
    </source>
</evidence>